<dbReference type="RefSeq" id="WP_203005943.1">
    <property type="nucleotide sequence ID" value="NZ_JADWYU010000192.1"/>
</dbReference>
<dbReference type="EMBL" id="JAEACQ010000281">
    <property type="protein sequence ID" value="MBL7631700.1"/>
    <property type="molecule type" value="Genomic_DNA"/>
</dbReference>
<dbReference type="GO" id="GO:0016491">
    <property type="term" value="F:oxidoreductase activity"/>
    <property type="evidence" value="ECO:0007669"/>
    <property type="project" value="UniProtKB-KW"/>
</dbReference>
<dbReference type="InterPro" id="IPR013149">
    <property type="entry name" value="ADH-like_C"/>
</dbReference>
<feature type="domain" description="Alcohol dehydrogenase-like N-terminal" evidence="3">
    <location>
        <begin position="23"/>
        <end position="129"/>
    </location>
</feature>
<keyword evidence="5" id="KW-1185">Reference proteome</keyword>
<evidence type="ECO:0000256" key="1">
    <source>
        <dbReference type="ARBA" id="ARBA00023002"/>
    </source>
</evidence>
<dbReference type="Pfam" id="PF00107">
    <property type="entry name" value="ADH_zinc_N"/>
    <property type="match status" value="1"/>
</dbReference>
<evidence type="ECO:0000259" key="3">
    <source>
        <dbReference type="Pfam" id="PF08240"/>
    </source>
</evidence>
<dbReference type="InterPro" id="IPR013154">
    <property type="entry name" value="ADH-like_N"/>
</dbReference>
<feature type="domain" description="Alcohol dehydrogenase-like C-terminal" evidence="2">
    <location>
        <begin position="170"/>
        <end position="287"/>
    </location>
</feature>
<dbReference type="Pfam" id="PF08240">
    <property type="entry name" value="ADH_N"/>
    <property type="match status" value="1"/>
</dbReference>
<reference evidence="4" key="1">
    <citation type="submission" date="2020-12" db="EMBL/GenBank/DDBJ databases">
        <title>Genomic characterization of non-nitrogen-fixing Frankia strains.</title>
        <authorList>
            <person name="Carlos-Shanley C."/>
            <person name="Guerra T."/>
            <person name="Hahn D."/>
        </authorList>
    </citation>
    <scope>NUCLEOTIDE SEQUENCE</scope>
    <source>
        <strain evidence="4">CN6</strain>
    </source>
</reference>
<dbReference type="InterPro" id="IPR036291">
    <property type="entry name" value="NAD(P)-bd_dom_sf"/>
</dbReference>
<dbReference type="SUPFAM" id="SSF51735">
    <property type="entry name" value="NAD(P)-binding Rossmann-fold domains"/>
    <property type="match status" value="1"/>
</dbReference>
<evidence type="ECO:0000313" key="4">
    <source>
        <dbReference type="EMBL" id="MBL7631700.1"/>
    </source>
</evidence>
<dbReference type="InterPro" id="IPR011032">
    <property type="entry name" value="GroES-like_sf"/>
</dbReference>
<proteinExistence type="predicted"/>
<dbReference type="Gene3D" id="3.90.180.10">
    <property type="entry name" value="Medium-chain alcohol dehydrogenases, catalytic domain"/>
    <property type="match status" value="1"/>
</dbReference>
<organism evidence="4 5">
    <name type="scientific">Frankia nepalensis</name>
    <dbReference type="NCBI Taxonomy" id="1836974"/>
    <lineage>
        <taxon>Bacteria</taxon>
        <taxon>Bacillati</taxon>
        <taxon>Actinomycetota</taxon>
        <taxon>Actinomycetes</taxon>
        <taxon>Frankiales</taxon>
        <taxon>Frankiaceae</taxon>
        <taxon>Frankia</taxon>
    </lineage>
</organism>
<dbReference type="Proteomes" id="UP000604475">
    <property type="component" value="Unassembled WGS sequence"/>
</dbReference>
<dbReference type="SUPFAM" id="SSF50129">
    <property type="entry name" value="GroES-like"/>
    <property type="match status" value="1"/>
</dbReference>
<sequence>MRAAVVVPGGRYEVTEVPDPSPGPGELLLRVTACGFCGSDIKARAAMPEGTVMGHEFGGQIVGVGPDTAGDWREGAHVAVLPALSCGGCDWCASGYVIHCPRVRLVGLGGTGGGFAELAVVTTAAAFPLTPDIDPLHGALVEPFAVGLHTARTGRIEAGDDVLVVGAGTVGLTTIAWARALGARRITAVDPAAIRRAAAERFGATDVLTSVEEATAGSYDVVAECAGRAGLLDAFVTAARPRGRIVLAGVTIDATPFQSWAALMKEVSVGFAVYYTPEEFRTVIAAFTSGLIDPAPLLARQVGLGEVNEAFDDLAQVAASGKILVSP</sequence>
<dbReference type="Gene3D" id="3.40.50.720">
    <property type="entry name" value="NAD(P)-binding Rossmann-like Domain"/>
    <property type="match status" value="1"/>
</dbReference>
<name>A0A937RJZ3_9ACTN</name>
<dbReference type="AlphaFoldDB" id="A0A937RJZ3"/>
<dbReference type="PANTHER" id="PTHR43189">
    <property type="entry name" value="ZINC-TYPE ALCOHOL DEHYDROGENASE-LIKE PROTEIN C1198.01-RELATED"/>
    <property type="match status" value="1"/>
</dbReference>
<gene>
    <name evidence="4" type="ORF">I7412_31985</name>
</gene>
<comment type="caution">
    <text evidence="4">The sequence shown here is derived from an EMBL/GenBank/DDBJ whole genome shotgun (WGS) entry which is preliminary data.</text>
</comment>
<keyword evidence="1" id="KW-0560">Oxidoreductase</keyword>
<accession>A0A937RJZ3</accession>
<dbReference type="PANTHER" id="PTHR43189:SF1">
    <property type="entry name" value="ZINC-TYPE ALCOHOL DEHYDROGENASE-LIKE PROTEIN C1198.01"/>
    <property type="match status" value="1"/>
</dbReference>
<evidence type="ECO:0000313" key="5">
    <source>
        <dbReference type="Proteomes" id="UP000604475"/>
    </source>
</evidence>
<protein>
    <submittedName>
        <fullName evidence="4">Alcohol dehydrogenase catalytic domain-containing protein</fullName>
    </submittedName>
</protein>
<evidence type="ECO:0000259" key="2">
    <source>
        <dbReference type="Pfam" id="PF00107"/>
    </source>
</evidence>